<evidence type="ECO:0000313" key="3">
    <source>
        <dbReference type="Proteomes" id="UP000623269"/>
    </source>
</evidence>
<dbReference type="Proteomes" id="UP000623269">
    <property type="component" value="Unassembled WGS sequence"/>
</dbReference>
<accession>A0A8J7HAN1</accession>
<reference evidence="2" key="1">
    <citation type="submission" date="2020-12" db="EMBL/GenBank/DDBJ databases">
        <title>M. sibirica DSM 26468T genome.</title>
        <authorList>
            <person name="Thieme N."/>
            <person name="Rettenmaier R."/>
            <person name="Zverlov V."/>
            <person name="Liebl W."/>
        </authorList>
    </citation>
    <scope>NUCLEOTIDE SEQUENCE</scope>
    <source>
        <strain evidence="2">DSM 26468</strain>
    </source>
</reference>
<proteinExistence type="predicted"/>
<dbReference type="Pfam" id="PF00583">
    <property type="entry name" value="Acetyltransf_1"/>
    <property type="match status" value="1"/>
</dbReference>
<dbReference type="EMBL" id="JAEAGR010000012">
    <property type="protein sequence ID" value="MBH1941540.1"/>
    <property type="molecule type" value="Genomic_DNA"/>
</dbReference>
<name>A0A8J7HAN1_9FIRM</name>
<dbReference type="InterPro" id="IPR000182">
    <property type="entry name" value="GNAT_dom"/>
</dbReference>
<evidence type="ECO:0000259" key="1">
    <source>
        <dbReference type="PROSITE" id="PS51186"/>
    </source>
</evidence>
<protein>
    <submittedName>
        <fullName evidence="2">GNAT family N-acetyltransferase</fullName>
    </submittedName>
</protein>
<dbReference type="PROSITE" id="PS51186">
    <property type="entry name" value="GNAT"/>
    <property type="match status" value="1"/>
</dbReference>
<keyword evidence="3" id="KW-1185">Reference proteome</keyword>
<dbReference type="Gene3D" id="3.40.630.30">
    <property type="match status" value="1"/>
</dbReference>
<dbReference type="InterPro" id="IPR016181">
    <property type="entry name" value="Acyl_CoA_acyltransferase"/>
</dbReference>
<feature type="domain" description="N-acetyltransferase" evidence="1">
    <location>
        <begin position="3"/>
        <end position="162"/>
    </location>
</feature>
<dbReference type="CDD" id="cd04301">
    <property type="entry name" value="NAT_SF"/>
    <property type="match status" value="1"/>
</dbReference>
<dbReference type="RefSeq" id="WP_197661788.1">
    <property type="nucleotide sequence ID" value="NZ_JAEAGR010000012.1"/>
</dbReference>
<organism evidence="2 3">
    <name type="scientific">Mobilitalea sibirica</name>
    <dbReference type="NCBI Taxonomy" id="1462919"/>
    <lineage>
        <taxon>Bacteria</taxon>
        <taxon>Bacillati</taxon>
        <taxon>Bacillota</taxon>
        <taxon>Clostridia</taxon>
        <taxon>Lachnospirales</taxon>
        <taxon>Lachnospiraceae</taxon>
        <taxon>Mobilitalea</taxon>
    </lineage>
</organism>
<dbReference type="SUPFAM" id="SSF55729">
    <property type="entry name" value="Acyl-CoA N-acyltransferases (Nat)"/>
    <property type="match status" value="1"/>
</dbReference>
<dbReference type="AlphaFoldDB" id="A0A8J7HAN1"/>
<gene>
    <name evidence="2" type="ORF">I5677_11605</name>
</gene>
<sequence>MILHIREIVNQDLDECVRIIREGFLTVANEFGITVENCPSNGAFIKKERLEADKEKGNLMYGLFCDNSLIGFMQLEKADNESYYLEKLTVTPSHRHCGYGKTLLDLARKIVKELGGKWIGIGIVEENIRLKDWYTAYGFRHTGTKKFEHLPFTVGFMELNLE</sequence>
<comment type="caution">
    <text evidence="2">The sequence shown here is derived from an EMBL/GenBank/DDBJ whole genome shotgun (WGS) entry which is preliminary data.</text>
</comment>
<dbReference type="GO" id="GO:0016747">
    <property type="term" value="F:acyltransferase activity, transferring groups other than amino-acyl groups"/>
    <property type="evidence" value="ECO:0007669"/>
    <property type="project" value="InterPro"/>
</dbReference>
<evidence type="ECO:0000313" key="2">
    <source>
        <dbReference type="EMBL" id="MBH1941540.1"/>
    </source>
</evidence>